<dbReference type="AlphaFoldDB" id="A0A0L6U630"/>
<dbReference type="VEuPathDB" id="FungiDB:VP01_9862g1"/>
<proteinExistence type="predicted"/>
<protein>
    <submittedName>
        <fullName evidence="1">Uncharacterized protein</fullName>
    </submittedName>
</protein>
<reference evidence="1 2" key="1">
    <citation type="submission" date="2015-08" db="EMBL/GenBank/DDBJ databases">
        <title>Next Generation Sequencing and Analysis of the Genome of Puccinia sorghi L Schw, the Causal Agent of Maize Common Rust.</title>
        <authorList>
            <person name="Rochi L."/>
            <person name="Burguener G."/>
            <person name="Darino M."/>
            <person name="Turjanski A."/>
            <person name="Kreff E."/>
            <person name="Dieguez M.J."/>
            <person name="Sacco F."/>
        </authorList>
    </citation>
    <scope>NUCLEOTIDE SEQUENCE [LARGE SCALE GENOMIC DNA]</scope>
    <source>
        <strain evidence="1 2">RO10H11247</strain>
    </source>
</reference>
<sequence>MAHQQVKNVQIVFSSIWLNLDLEVVAFLIPLVKVLQSSPEINCVNLPNLSGKVVGDQTIL</sequence>
<keyword evidence="2" id="KW-1185">Reference proteome</keyword>
<evidence type="ECO:0000313" key="1">
    <source>
        <dbReference type="EMBL" id="KNZ43792.1"/>
    </source>
</evidence>
<name>A0A0L6U630_9BASI</name>
<organism evidence="1 2">
    <name type="scientific">Puccinia sorghi</name>
    <dbReference type="NCBI Taxonomy" id="27349"/>
    <lineage>
        <taxon>Eukaryota</taxon>
        <taxon>Fungi</taxon>
        <taxon>Dikarya</taxon>
        <taxon>Basidiomycota</taxon>
        <taxon>Pucciniomycotina</taxon>
        <taxon>Pucciniomycetes</taxon>
        <taxon>Pucciniales</taxon>
        <taxon>Pucciniaceae</taxon>
        <taxon>Puccinia</taxon>
    </lineage>
</organism>
<evidence type="ECO:0000313" key="2">
    <source>
        <dbReference type="Proteomes" id="UP000037035"/>
    </source>
</evidence>
<accession>A0A0L6U630</accession>
<dbReference type="EMBL" id="LAVV01015561">
    <property type="protein sequence ID" value="KNZ43792.1"/>
    <property type="molecule type" value="Genomic_DNA"/>
</dbReference>
<gene>
    <name evidence="1" type="ORF">VP01_9862g1</name>
</gene>
<dbReference type="Proteomes" id="UP000037035">
    <property type="component" value="Unassembled WGS sequence"/>
</dbReference>
<comment type="caution">
    <text evidence="1">The sequence shown here is derived from an EMBL/GenBank/DDBJ whole genome shotgun (WGS) entry which is preliminary data.</text>
</comment>